<feature type="domain" description="NADP-dependent oxidoreductase" evidence="1">
    <location>
        <begin position="20"/>
        <end position="313"/>
    </location>
</feature>
<gene>
    <name evidence="2" type="ORF">AMSG_07600</name>
</gene>
<name>A0A0L0DJB0_THETB</name>
<dbReference type="GO" id="GO:0045290">
    <property type="term" value="F:D-arabinose 1-dehydrogenase [NAD(P)+] activity"/>
    <property type="evidence" value="ECO:0007669"/>
    <property type="project" value="TreeGrafter"/>
</dbReference>
<proteinExistence type="predicted"/>
<dbReference type="OMA" id="WIETIRF"/>
<dbReference type="SUPFAM" id="SSF51430">
    <property type="entry name" value="NAD(P)-linked oxidoreductase"/>
    <property type="match status" value="1"/>
</dbReference>
<dbReference type="GO" id="GO:0070485">
    <property type="term" value="P:dehydro-D-arabinono-1,4-lactone biosynthetic process"/>
    <property type="evidence" value="ECO:0007669"/>
    <property type="project" value="TreeGrafter"/>
</dbReference>
<dbReference type="RefSeq" id="XP_013756080.1">
    <property type="nucleotide sequence ID" value="XM_013900626.1"/>
</dbReference>
<organism evidence="2 3">
    <name type="scientific">Thecamonas trahens ATCC 50062</name>
    <dbReference type="NCBI Taxonomy" id="461836"/>
    <lineage>
        <taxon>Eukaryota</taxon>
        <taxon>Apusozoa</taxon>
        <taxon>Apusomonadida</taxon>
        <taxon>Apusomonadidae</taxon>
        <taxon>Thecamonas</taxon>
    </lineage>
</organism>
<dbReference type="Gene3D" id="3.20.20.100">
    <property type="entry name" value="NADP-dependent oxidoreductase domain"/>
    <property type="match status" value="1"/>
</dbReference>
<dbReference type="Proteomes" id="UP000054408">
    <property type="component" value="Unassembled WGS sequence"/>
</dbReference>
<accession>A0A0L0DJB0</accession>
<dbReference type="InterPro" id="IPR020471">
    <property type="entry name" value="AKR"/>
</dbReference>
<dbReference type="CDD" id="cd19153">
    <property type="entry name" value="AKR_galDH-like"/>
    <property type="match status" value="1"/>
</dbReference>
<dbReference type="STRING" id="461836.A0A0L0DJB0"/>
<sequence>MVNGLIFGETLEIALGNCKPIGLGTAAFGGVYGGGLEQDEADAIVAEALAAGITHFDTAPFYAAEQSSEAVLGKALAASGVPRSSYTVASKVCRGRDANGQSTHETTAEAMAASLATSAAALGGPLDVVLVHDIEFLDYATLVDEVLPRLRTWRDDGSSPAISPATRIGVAGYPLDTLARATRDASPDAVQAYATATLLDARLESDAPGSVRGAIGECLVAPHLFHASVTGMGLLTPQGPQPWHPLHGQPRHYAAVSDAVAAAVEALAAADLPSLPDVALYRSLAAHHAGVGTTLLGPASLAQLRSMLAVVDAVASGSAAIAPLDAGLALVEGIISEHLAPLDAPPVFWPSGL</sequence>
<dbReference type="Pfam" id="PF00248">
    <property type="entry name" value="Aldo_ket_red"/>
    <property type="match status" value="1"/>
</dbReference>
<dbReference type="PANTHER" id="PTHR42686:SF1">
    <property type="entry name" value="GH17980P-RELATED"/>
    <property type="match status" value="1"/>
</dbReference>
<dbReference type="PANTHER" id="PTHR42686">
    <property type="entry name" value="GH17980P-RELATED"/>
    <property type="match status" value="1"/>
</dbReference>
<dbReference type="EMBL" id="GL349467">
    <property type="protein sequence ID" value="KNC51413.1"/>
    <property type="molecule type" value="Genomic_DNA"/>
</dbReference>
<reference evidence="2 3" key="1">
    <citation type="submission" date="2010-05" db="EMBL/GenBank/DDBJ databases">
        <title>The Genome Sequence of Thecamonas trahens ATCC 50062.</title>
        <authorList>
            <consortium name="The Broad Institute Genome Sequencing Platform"/>
            <person name="Russ C."/>
            <person name="Cuomo C."/>
            <person name="Shea T."/>
            <person name="Young S.K."/>
            <person name="Zeng Q."/>
            <person name="Koehrsen M."/>
            <person name="Haas B."/>
            <person name="Borodovsky M."/>
            <person name="Guigo R."/>
            <person name="Alvarado L."/>
            <person name="Berlin A."/>
            <person name="Bochicchio J."/>
            <person name="Borenstein D."/>
            <person name="Chapman S."/>
            <person name="Chen Z."/>
            <person name="Freedman E."/>
            <person name="Gellesch M."/>
            <person name="Goldberg J."/>
            <person name="Griggs A."/>
            <person name="Gujja S."/>
            <person name="Heilman E."/>
            <person name="Heiman D."/>
            <person name="Hepburn T."/>
            <person name="Howarth C."/>
            <person name="Jen D."/>
            <person name="Larson L."/>
            <person name="Mehta T."/>
            <person name="Park D."/>
            <person name="Pearson M."/>
            <person name="Roberts A."/>
            <person name="Saif S."/>
            <person name="Shenoy N."/>
            <person name="Sisk P."/>
            <person name="Stolte C."/>
            <person name="Sykes S."/>
            <person name="Thomson T."/>
            <person name="Walk T."/>
            <person name="White J."/>
            <person name="Yandava C."/>
            <person name="Burger G."/>
            <person name="Gray M.W."/>
            <person name="Holland P.W.H."/>
            <person name="King N."/>
            <person name="Lang F.B.F."/>
            <person name="Roger A.J."/>
            <person name="Ruiz-Trillo I."/>
            <person name="Lander E."/>
            <person name="Nusbaum C."/>
        </authorList>
    </citation>
    <scope>NUCLEOTIDE SEQUENCE [LARGE SCALE GENOMIC DNA]</scope>
    <source>
        <strain evidence="2 3">ATCC 50062</strain>
    </source>
</reference>
<dbReference type="eggNOG" id="KOG1576">
    <property type="taxonomic scope" value="Eukaryota"/>
</dbReference>
<dbReference type="OrthoDB" id="48988at2759"/>
<keyword evidence="3" id="KW-1185">Reference proteome</keyword>
<dbReference type="GO" id="GO:0005829">
    <property type="term" value="C:cytosol"/>
    <property type="evidence" value="ECO:0007669"/>
    <property type="project" value="TreeGrafter"/>
</dbReference>
<dbReference type="InterPro" id="IPR023210">
    <property type="entry name" value="NADP_OxRdtase_dom"/>
</dbReference>
<dbReference type="AlphaFoldDB" id="A0A0L0DJB0"/>
<protein>
    <submittedName>
        <fullName evidence="2">L-galactose dehydrogenase</fullName>
    </submittedName>
</protein>
<evidence type="ECO:0000313" key="2">
    <source>
        <dbReference type="EMBL" id="KNC51413.1"/>
    </source>
</evidence>
<evidence type="ECO:0000313" key="3">
    <source>
        <dbReference type="Proteomes" id="UP000054408"/>
    </source>
</evidence>
<dbReference type="InterPro" id="IPR036812">
    <property type="entry name" value="NAD(P)_OxRdtase_dom_sf"/>
</dbReference>
<dbReference type="GeneID" id="25566485"/>
<evidence type="ECO:0000259" key="1">
    <source>
        <dbReference type="Pfam" id="PF00248"/>
    </source>
</evidence>